<evidence type="ECO:0000256" key="2">
    <source>
        <dbReference type="ARBA" id="ARBA00004174"/>
    </source>
</evidence>
<dbReference type="PANTHER" id="PTHR24291:SF187">
    <property type="entry name" value="CYTOCHROME P450 4AE1-RELATED"/>
    <property type="match status" value="1"/>
</dbReference>
<dbReference type="PRINTS" id="PR00463">
    <property type="entry name" value="EP450I"/>
</dbReference>
<dbReference type="GO" id="GO:0005789">
    <property type="term" value="C:endoplasmic reticulum membrane"/>
    <property type="evidence" value="ECO:0007669"/>
    <property type="project" value="UniProtKB-SubCell"/>
</dbReference>
<dbReference type="FunFam" id="1.10.630.10:FF:000182">
    <property type="entry name" value="Cytochrome P450 3A4"/>
    <property type="match status" value="1"/>
</dbReference>
<dbReference type="Proteomes" id="UP000504634">
    <property type="component" value="Unplaced"/>
</dbReference>
<dbReference type="GO" id="GO:0020037">
    <property type="term" value="F:heme binding"/>
    <property type="evidence" value="ECO:0007669"/>
    <property type="project" value="InterPro"/>
</dbReference>
<keyword evidence="9 13" id="KW-0560">Oxidoreductase</keyword>
<organism evidence="14 15">
    <name type="scientific">Drosophila lebanonensis</name>
    <name type="common">Fruit fly</name>
    <name type="synonym">Scaptodrosophila lebanonensis</name>
    <dbReference type="NCBI Taxonomy" id="7225"/>
    <lineage>
        <taxon>Eukaryota</taxon>
        <taxon>Metazoa</taxon>
        <taxon>Ecdysozoa</taxon>
        <taxon>Arthropoda</taxon>
        <taxon>Hexapoda</taxon>
        <taxon>Insecta</taxon>
        <taxon>Pterygota</taxon>
        <taxon>Neoptera</taxon>
        <taxon>Endopterygota</taxon>
        <taxon>Diptera</taxon>
        <taxon>Brachycera</taxon>
        <taxon>Muscomorpha</taxon>
        <taxon>Ephydroidea</taxon>
        <taxon>Drosophilidae</taxon>
        <taxon>Scaptodrosophila</taxon>
    </lineage>
</organism>
<dbReference type="PRINTS" id="PR00385">
    <property type="entry name" value="P450"/>
</dbReference>
<evidence type="ECO:0000256" key="11">
    <source>
        <dbReference type="ARBA" id="ARBA00023033"/>
    </source>
</evidence>
<proteinExistence type="inferred from homology"/>
<evidence type="ECO:0000256" key="9">
    <source>
        <dbReference type="ARBA" id="ARBA00023002"/>
    </source>
</evidence>
<keyword evidence="5 12" id="KW-0349">Heme</keyword>
<gene>
    <name evidence="15" type="primary">LOC115626645</name>
</gene>
<dbReference type="InterPro" id="IPR050196">
    <property type="entry name" value="Cytochrome_P450_Monoox"/>
</dbReference>
<evidence type="ECO:0000256" key="5">
    <source>
        <dbReference type="ARBA" id="ARBA00022617"/>
    </source>
</evidence>
<dbReference type="GO" id="GO:0005506">
    <property type="term" value="F:iron ion binding"/>
    <property type="evidence" value="ECO:0007669"/>
    <property type="project" value="InterPro"/>
</dbReference>
<evidence type="ECO:0000256" key="13">
    <source>
        <dbReference type="RuleBase" id="RU000461"/>
    </source>
</evidence>
<dbReference type="InterPro" id="IPR036396">
    <property type="entry name" value="Cyt_P450_sf"/>
</dbReference>
<dbReference type="InterPro" id="IPR002401">
    <property type="entry name" value="Cyt_P450_E_grp-I"/>
</dbReference>
<comment type="subcellular location">
    <subcellularLocation>
        <location evidence="3">Endoplasmic reticulum membrane</location>
        <topology evidence="3">Peripheral membrane protein</topology>
    </subcellularLocation>
    <subcellularLocation>
        <location evidence="2">Microsome membrane</location>
        <topology evidence="2">Peripheral membrane protein</topology>
    </subcellularLocation>
</comment>
<dbReference type="OrthoDB" id="1470350at2759"/>
<dbReference type="GO" id="GO:0004497">
    <property type="term" value="F:monooxygenase activity"/>
    <property type="evidence" value="ECO:0007669"/>
    <property type="project" value="UniProtKB-KW"/>
</dbReference>
<feature type="binding site" description="axial binding residue" evidence="12">
    <location>
        <position position="455"/>
    </location>
    <ligand>
        <name>heme</name>
        <dbReference type="ChEBI" id="CHEBI:30413"/>
    </ligand>
    <ligandPart>
        <name>Fe</name>
        <dbReference type="ChEBI" id="CHEBI:18248"/>
    </ligandPart>
</feature>
<keyword evidence="6 12" id="KW-0479">Metal-binding</keyword>
<dbReference type="Pfam" id="PF00067">
    <property type="entry name" value="p450"/>
    <property type="match status" value="1"/>
</dbReference>
<evidence type="ECO:0000256" key="7">
    <source>
        <dbReference type="ARBA" id="ARBA00022824"/>
    </source>
</evidence>
<keyword evidence="14" id="KW-1185">Reference proteome</keyword>
<comment type="cofactor">
    <cofactor evidence="1 12">
        <name>heme</name>
        <dbReference type="ChEBI" id="CHEBI:30413"/>
    </cofactor>
</comment>
<evidence type="ECO:0000256" key="10">
    <source>
        <dbReference type="ARBA" id="ARBA00023004"/>
    </source>
</evidence>
<dbReference type="GeneID" id="115626645"/>
<evidence type="ECO:0000313" key="15">
    <source>
        <dbReference type="RefSeq" id="XP_030377910.1"/>
    </source>
</evidence>
<reference evidence="15" key="1">
    <citation type="submission" date="2025-08" db="UniProtKB">
        <authorList>
            <consortium name="RefSeq"/>
        </authorList>
    </citation>
    <scope>IDENTIFICATION</scope>
    <source>
        <strain evidence="15">11010-0011.00</strain>
        <tissue evidence="15">Whole body</tissue>
    </source>
</reference>
<keyword evidence="10 12" id="KW-0408">Iron</keyword>
<dbReference type="RefSeq" id="XP_030377910.1">
    <property type="nucleotide sequence ID" value="XM_030522050.1"/>
</dbReference>
<accession>A0A6J2TQX2</accession>
<dbReference type="PANTHER" id="PTHR24291">
    <property type="entry name" value="CYTOCHROME P450 FAMILY 4"/>
    <property type="match status" value="1"/>
</dbReference>
<evidence type="ECO:0000256" key="12">
    <source>
        <dbReference type="PIRSR" id="PIRSR602401-1"/>
    </source>
</evidence>
<keyword evidence="11 13" id="KW-0503">Monooxygenase</keyword>
<dbReference type="CDD" id="cd20628">
    <property type="entry name" value="CYP4"/>
    <property type="match status" value="1"/>
</dbReference>
<evidence type="ECO:0000313" key="14">
    <source>
        <dbReference type="Proteomes" id="UP000504634"/>
    </source>
</evidence>
<comment type="similarity">
    <text evidence="4 13">Belongs to the cytochrome P450 family.</text>
</comment>
<evidence type="ECO:0000256" key="8">
    <source>
        <dbReference type="ARBA" id="ARBA00022848"/>
    </source>
</evidence>
<keyword evidence="8" id="KW-0492">Microsome</keyword>
<dbReference type="AlphaFoldDB" id="A0A6J2TQX2"/>
<keyword evidence="7" id="KW-0256">Endoplasmic reticulum</keyword>
<evidence type="ECO:0000256" key="6">
    <source>
        <dbReference type="ARBA" id="ARBA00022723"/>
    </source>
</evidence>
<protein>
    <submittedName>
        <fullName evidence="15">Cytochrome P450 4d2-like</fullName>
    </submittedName>
</protein>
<evidence type="ECO:0000256" key="4">
    <source>
        <dbReference type="ARBA" id="ARBA00010617"/>
    </source>
</evidence>
<dbReference type="PROSITE" id="PS00086">
    <property type="entry name" value="CYTOCHROME_P450"/>
    <property type="match status" value="1"/>
</dbReference>
<sequence>MFIEFVLTAIGLLFIWDYLYKRERKAIMSRAKISGPKDYPILGSALSLRNLDTESYITNSIERREKYGRMQSFWILHHLMLVVADVKYMEAILRSQKLIKKSSLYTFMEGWLGTGLLLSTGKKWFTRRRIITPTFHFKILEQFVEVFDQQSDVLIEKLKAKADGRTPFDVFPFICLAALDIITETAMGVKVNAQSQPELDYVCALAECAQIMGTRFISPTQRTDWLFRLTSPAKYRRQQECIGLMHKFTNGVIQERRQKLQAVNAAGKSSEEETSDDVGTKRRMAFLDVLLQSSVEGVPLSNEDIREEVDTFMFEGHDTTTSGISFCLYEVSRHPEVQKQLIQEIHDVLGTDLKQPVSMQQLNELKYLECVVKEALRMYPSVPTIGRETTEDILVEDLLIPAKTLISLPFYMAMRDPEYYPEPEKFKPERFSNEENAAKINPFTYVPFSAGPRNCIGQKFAMLELKSTVSKILRHYELLPLGEAVRPMFNVTIRSKNGVQIGLRPRNQL</sequence>
<dbReference type="InterPro" id="IPR017972">
    <property type="entry name" value="Cyt_P450_CS"/>
</dbReference>
<dbReference type="Gene3D" id="1.10.630.10">
    <property type="entry name" value="Cytochrome P450"/>
    <property type="match status" value="1"/>
</dbReference>
<dbReference type="GO" id="GO:0016705">
    <property type="term" value="F:oxidoreductase activity, acting on paired donors, with incorporation or reduction of molecular oxygen"/>
    <property type="evidence" value="ECO:0007669"/>
    <property type="project" value="InterPro"/>
</dbReference>
<dbReference type="InterPro" id="IPR001128">
    <property type="entry name" value="Cyt_P450"/>
</dbReference>
<evidence type="ECO:0000256" key="3">
    <source>
        <dbReference type="ARBA" id="ARBA00004406"/>
    </source>
</evidence>
<dbReference type="SUPFAM" id="SSF48264">
    <property type="entry name" value="Cytochrome P450"/>
    <property type="match status" value="1"/>
</dbReference>
<evidence type="ECO:0000256" key="1">
    <source>
        <dbReference type="ARBA" id="ARBA00001971"/>
    </source>
</evidence>
<name>A0A6J2TQX2_DROLE</name>